<dbReference type="RefSeq" id="XP_001015755.2">
    <property type="nucleotide sequence ID" value="XM_001015755.2"/>
</dbReference>
<dbReference type="KEGG" id="tet:TTHERM_00079140"/>
<feature type="coiled-coil region" evidence="1">
    <location>
        <begin position="148"/>
        <end position="201"/>
    </location>
</feature>
<accession>Q23FV0</accession>
<dbReference type="GO" id="GO:0031124">
    <property type="term" value="P:mRNA 3'-end processing"/>
    <property type="evidence" value="ECO:0007669"/>
    <property type="project" value="InterPro"/>
</dbReference>
<dbReference type="InterPro" id="IPR045245">
    <property type="entry name" value="Pfs2-like"/>
</dbReference>
<dbReference type="Proteomes" id="UP000009168">
    <property type="component" value="Unassembled WGS sequence"/>
</dbReference>
<keyword evidence="1" id="KW-0175">Coiled coil</keyword>
<evidence type="ECO:0000313" key="2">
    <source>
        <dbReference type="EMBL" id="EAR95510.2"/>
    </source>
</evidence>
<evidence type="ECO:0000256" key="1">
    <source>
        <dbReference type="SAM" id="Coils"/>
    </source>
</evidence>
<dbReference type="EMBL" id="GG662704">
    <property type="protein sequence ID" value="EAR95510.2"/>
    <property type="molecule type" value="Genomic_DNA"/>
</dbReference>
<proteinExistence type="predicted"/>
<evidence type="ECO:0000313" key="3">
    <source>
        <dbReference type="Proteomes" id="UP000009168"/>
    </source>
</evidence>
<feature type="coiled-coil region" evidence="1">
    <location>
        <begin position="337"/>
        <end position="385"/>
    </location>
</feature>
<sequence length="889" mass="106237">MDNSDDNRGFDQYLINLKQQIENETSDERRQELILDYFYLSENKQYLCQDSIKNDIETPQAKQQSICQYKDLIENQNISKSNDQNKPVQFSAFKQQDDQYDNKPPYYQYNSKQKDQNRNNLQQNNTSKCSIESEITSNISDTNQQNIRQQLQIDLQKENENLFRLEEKIKKIDQSNATQLVADLQDEIELTKGKIISLQDQIQNSPSITKQQAQDQKDQSIQPIKTFQIQYEGNKQDFLNKPDNIQMRNGNQNNFLLYQAGNFEDESQIRSQSASFYQRENVQVLQNGNSYEETQTQGMDPNEDIYIEKRSNLEVELKKKIEIQESLIMKIDQMSLDEKQSSEKKENQKQIQQIEQKIEEILNQLDMLGDKLSKLKNKQQNQNSNSKISIESQSKYNQNINSKRGINQLENNFDMTNEVKTIYFFDKNIAQDTLFNKPYLPDQNSQGITMNKEQQRAESYQLDRGNGNNNSITIYAGKKDLQQKGFTEGWFHKSGFGFLRYDLFNEPQLFSNILNHKYDQDKKIKIREKYFYEFIYKCLININEEIYGLDILTIHEKYYFKKFISVLKEYLKLRNMQITKIYQQESQDENINSLFITSSNENEVLITELYLRNAETEYKLMVDYQGFYLGKIREQQSLQEGLFPQKKVRLCLLPLREIKQINFYEFEEQDVKQLQNGQTKIKQFRKSMFTWLSNDKYFSQNIQTSTEELNGQQVSLVKFVDLIIQECNKALITKYYDLDNSENILASNDCNDDQEKRKGINNFKKYYLIHILLFFKVQKGEIPPQVEYIINELQQKENTNQDVALHNDYRQQMYPTYQQLNQNPYKRLKHNNYNINNNSFNNRQYYNQPYSQQNNIRQNQYNNNRQFQYQNYQPNSFNRNYYNDFNNFQ</sequence>
<name>Q23FV0_TETTS</name>
<dbReference type="PANTHER" id="PTHR22836:SF0">
    <property type="entry name" value="PRE-MRNA 3' END PROCESSING PROTEIN WDR33"/>
    <property type="match status" value="1"/>
</dbReference>
<keyword evidence="3" id="KW-1185">Reference proteome</keyword>
<dbReference type="PANTHER" id="PTHR22836">
    <property type="entry name" value="WD40 REPEAT PROTEIN"/>
    <property type="match status" value="1"/>
</dbReference>
<dbReference type="HOGENOM" id="CLU_358466_0_0_1"/>
<dbReference type="AlphaFoldDB" id="Q23FV0"/>
<organism evidence="2 3">
    <name type="scientific">Tetrahymena thermophila (strain SB210)</name>
    <dbReference type="NCBI Taxonomy" id="312017"/>
    <lineage>
        <taxon>Eukaryota</taxon>
        <taxon>Sar</taxon>
        <taxon>Alveolata</taxon>
        <taxon>Ciliophora</taxon>
        <taxon>Intramacronucleata</taxon>
        <taxon>Oligohymenophorea</taxon>
        <taxon>Hymenostomatida</taxon>
        <taxon>Tetrahymenina</taxon>
        <taxon>Tetrahymenidae</taxon>
        <taxon>Tetrahymena</taxon>
    </lineage>
</organism>
<reference evidence="3" key="1">
    <citation type="journal article" date="2006" name="PLoS Biol.">
        <title>Macronuclear genome sequence of the ciliate Tetrahymena thermophila, a model eukaryote.</title>
        <authorList>
            <person name="Eisen J.A."/>
            <person name="Coyne R.S."/>
            <person name="Wu M."/>
            <person name="Wu D."/>
            <person name="Thiagarajan M."/>
            <person name="Wortman J.R."/>
            <person name="Badger J.H."/>
            <person name="Ren Q."/>
            <person name="Amedeo P."/>
            <person name="Jones K.M."/>
            <person name="Tallon L.J."/>
            <person name="Delcher A.L."/>
            <person name="Salzberg S.L."/>
            <person name="Silva J.C."/>
            <person name="Haas B.J."/>
            <person name="Majoros W.H."/>
            <person name="Farzad M."/>
            <person name="Carlton J.M."/>
            <person name="Smith R.K. Jr."/>
            <person name="Garg J."/>
            <person name="Pearlman R.E."/>
            <person name="Karrer K.M."/>
            <person name="Sun L."/>
            <person name="Manning G."/>
            <person name="Elde N.C."/>
            <person name="Turkewitz A.P."/>
            <person name="Asai D.J."/>
            <person name="Wilkes D.E."/>
            <person name="Wang Y."/>
            <person name="Cai H."/>
            <person name="Collins K."/>
            <person name="Stewart B.A."/>
            <person name="Lee S.R."/>
            <person name="Wilamowska K."/>
            <person name="Weinberg Z."/>
            <person name="Ruzzo W.L."/>
            <person name="Wloga D."/>
            <person name="Gaertig J."/>
            <person name="Frankel J."/>
            <person name="Tsao C.-C."/>
            <person name="Gorovsky M.A."/>
            <person name="Keeling P.J."/>
            <person name="Waller R.F."/>
            <person name="Patron N.J."/>
            <person name="Cherry J.M."/>
            <person name="Stover N.A."/>
            <person name="Krieger C.J."/>
            <person name="del Toro C."/>
            <person name="Ryder H.F."/>
            <person name="Williamson S.C."/>
            <person name="Barbeau R.A."/>
            <person name="Hamilton E.P."/>
            <person name="Orias E."/>
        </authorList>
    </citation>
    <scope>NUCLEOTIDE SEQUENCE [LARGE SCALE GENOMIC DNA]</scope>
    <source>
        <strain evidence="3">SB210</strain>
    </source>
</reference>
<dbReference type="GeneID" id="7845593"/>
<protein>
    <submittedName>
        <fullName evidence="2">Uncharacterized protein</fullName>
    </submittedName>
</protein>
<dbReference type="InParanoid" id="Q23FV0"/>
<dbReference type="GO" id="GO:0005847">
    <property type="term" value="C:mRNA cleavage and polyadenylation specificity factor complex"/>
    <property type="evidence" value="ECO:0007669"/>
    <property type="project" value="TreeGrafter"/>
</dbReference>
<gene>
    <name evidence="2" type="ORF">TTHERM_00079140</name>
</gene>